<evidence type="ECO:0000256" key="1">
    <source>
        <dbReference type="SAM" id="MobiDB-lite"/>
    </source>
</evidence>
<proteinExistence type="predicted"/>
<dbReference type="Proteomes" id="UP001519460">
    <property type="component" value="Unassembled WGS sequence"/>
</dbReference>
<organism evidence="2 3">
    <name type="scientific">Batillaria attramentaria</name>
    <dbReference type="NCBI Taxonomy" id="370345"/>
    <lineage>
        <taxon>Eukaryota</taxon>
        <taxon>Metazoa</taxon>
        <taxon>Spiralia</taxon>
        <taxon>Lophotrochozoa</taxon>
        <taxon>Mollusca</taxon>
        <taxon>Gastropoda</taxon>
        <taxon>Caenogastropoda</taxon>
        <taxon>Sorbeoconcha</taxon>
        <taxon>Cerithioidea</taxon>
        <taxon>Batillariidae</taxon>
        <taxon>Batillaria</taxon>
    </lineage>
</organism>
<gene>
    <name evidence="2" type="ORF">BaRGS_00004046</name>
</gene>
<evidence type="ECO:0000313" key="3">
    <source>
        <dbReference type="Proteomes" id="UP001519460"/>
    </source>
</evidence>
<reference evidence="2 3" key="1">
    <citation type="journal article" date="2023" name="Sci. Data">
        <title>Genome assembly of the Korean intertidal mud-creeper Batillaria attramentaria.</title>
        <authorList>
            <person name="Patra A.K."/>
            <person name="Ho P.T."/>
            <person name="Jun S."/>
            <person name="Lee S.J."/>
            <person name="Kim Y."/>
            <person name="Won Y.J."/>
        </authorList>
    </citation>
    <scope>NUCLEOTIDE SEQUENCE [LARGE SCALE GENOMIC DNA]</scope>
    <source>
        <strain evidence="2">Wonlab-2016</strain>
    </source>
</reference>
<keyword evidence="3" id="KW-1185">Reference proteome</keyword>
<evidence type="ECO:0000313" key="2">
    <source>
        <dbReference type="EMBL" id="KAK7504560.1"/>
    </source>
</evidence>
<sequence>MPVFPSQGRRRGPQGWVRVEGKLVDSARQKDAELFDVIEFKQCGDMSHCETLGDDMDVKGTLSQAGQSGSVAPDRCVNFGKMYGWFEDREEPFRASRGGTLSAGSRVRNGDFYPKK</sequence>
<dbReference type="EMBL" id="JACVVK020000014">
    <property type="protein sequence ID" value="KAK7504560.1"/>
    <property type="molecule type" value="Genomic_DNA"/>
</dbReference>
<feature type="non-terminal residue" evidence="2">
    <location>
        <position position="116"/>
    </location>
</feature>
<protein>
    <submittedName>
        <fullName evidence="2">Uncharacterized protein</fullName>
    </submittedName>
</protein>
<accession>A0ABD0LY29</accession>
<feature type="region of interest" description="Disordered" evidence="1">
    <location>
        <begin position="96"/>
        <end position="116"/>
    </location>
</feature>
<comment type="caution">
    <text evidence="2">The sequence shown here is derived from an EMBL/GenBank/DDBJ whole genome shotgun (WGS) entry which is preliminary data.</text>
</comment>
<dbReference type="AlphaFoldDB" id="A0ABD0LY29"/>
<name>A0ABD0LY29_9CAEN</name>